<feature type="region of interest" description="Disordered" evidence="1">
    <location>
        <begin position="178"/>
        <end position="201"/>
    </location>
</feature>
<dbReference type="STRING" id="395495.Lcho_2616"/>
<dbReference type="KEGG" id="lch:Lcho_2616"/>
<dbReference type="Proteomes" id="UP000001693">
    <property type="component" value="Chromosome"/>
</dbReference>
<dbReference type="AlphaFoldDB" id="B1Y7C6"/>
<name>B1Y7C6_LEPCP</name>
<keyword evidence="4" id="KW-1185">Reference proteome</keyword>
<dbReference type="EMBL" id="CP001013">
    <property type="protein sequence ID" value="ACB34881.1"/>
    <property type="molecule type" value="Genomic_DNA"/>
</dbReference>
<feature type="transmembrane region" description="Helical" evidence="2">
    <location>
        <begin position="17"/>
        <end position="38"/>
    </location>
</feature>
<gene>
    <name evidence="3" type="ordered locus">Lcho_2616</name>
</gene>
<keyword evidence="2" id="KW-0472">Membrane</keyword>
<dbReference type="eggNOG" id="ENOG5032YN4">
    <property type="taxonomic scope" value="Bacteria"/>
</dbReference>
<evidence type="ECO:0000313" key="4">
    <source>
        <dbReference type="Proteomes" id="UP000001693"/>
    </source>
</evidence>
<sequence precursor="true">MKRIHSLDFMQARPTPWLGWAAAGIGLIVLAAVALPLLPLVQDNQMRADALRTISRQTQEDSAQVIVQSPAERRRQAQSRRLLQQLDAPWNELFALLEQHADPQVGLLRIEPDAGSGQIRLMAMCKDLGVMATWLRRLEQDPRLSDVQIVQHQIEELAPGRPVRFNLVARWRGAPAGGKVAAARQTADPVGAGLSRTGGQP</sequence>
<evidence type="ECO:0000256" key="2">
    <source>
        <dbReference type="SAM" id="Phobius"/>
    </source>
</evidence>
<keyword evidence="2" id="KW-0812">Transmembrane</keyword>
<dbReference type="RefSeq" id="WP_012347637.1">
    <property type="nucleotide sequence ID" value="NC_010524.1"/>
</dbReference>
<proteinExistence type="predicted"/>
<accession>B1Y7C6</accession>
<dbReference type="OrthoDB" id="8703192at2"/>
<dbReference type="HOGENOM" id="CLU_118537_0_0_4"/>
<keyword evidence="2" id="KW-1133">Transmembrane helix</keyword>
<reference evidence="3 4" key="1">
    <citation type="submission" date="2008-03" db="EMBL/GenBank/DDBJ databases">
        <title>Complete sequence of Leptothrix cholodnii SP-6.</title>
        <authorList>
            <consortium name="US DOE Joint Genome Institute"/>
            <person name="Copeland A."/>
            <person name="Lucas S."/>
            <person name="Lapidus A."/>
            <person name="Glavina del Rio T."/>
            <person name="Dalin E."/>
            <person name="Tice H."/>
            <person name="Bruce D."/>
            <person name="Goodwin L."/>
            <person name="Pitluck S."/>
            <person name="Chertkov O."/>
            <person name="Brettin T."/>
            <person name="Detter J.C."/>
            <person name="Han C."/>
            <person name="Kuske C.R."/>
            <person name="Schmutz J."/>
            <person name="Larimer F."/>
            <person name="Land M."/>
            <person name="Hauser L."/>
            <person name="Kyrpides N."/>
            <person name="Lykidis A."/>
            <person name="Emerson D."/>
            <person name="Richardson P."/>
        </authorList>
    </citation>
    <scope>NUCLEOTIDE SEQUENCE [LARGE SCALE GENOMIC DNA]</scope>
    <source>
        <strain evidence="4">ATCC 51168 / LMG 8142 / SP-6</strain>
    </source>
</reference>
<organism evidence="3 4">
    <name type="scientific">Leptothrix cholodnii (strain ATCC 51168 / LMG 8142 / SP-6)</name>
    <name type="common">Leptothrix discophora (strain SP-6)</name>
    <dbReference type="NCBI Taxonomy" id="395495"/>
    <lineage>
        <taxon>Bacteria</taxon>
        <taxon>Pseudomonadati</taxon>
        <taxon>Pseudomonadota</taxon>
        <taxon>Betaproteobacteria</taxon>
        <taxon>Burkholderiales</taxon>
        <taxon>Sphaerotilaceae</taxon>
        <taxon>Leptothrix</taxon>
    </lineage>
</organism>
<evidence type="ECO:0000313" key="3">
    <source>
        <dbReference type="EMBL" id="ACB34881.1"/>
    </source>
</evidence>
<evidence type="ECO:0000256" key="1">
    <source>
        <dbReference type="SAM" id="MobiDB-lite"/>
    </source>
</evidence>
<protein>
    <submittedName>
        <fullName evidence="3">Fimbrial assembly</fullName>
    </submittedName>
</protein>